<sequence length="72" mass="7719">MEAGLGSARLPFSNANAKCAAAELNRRHTSCDPPLLPLLLQSRVEATLIYHRLVSASVAGCVCQQSRTERAP</sequence>
<reference evidence="2 3" key="1">
    <citation type="journal article" date="2017" name="Gigascience">
        <title>Genome sequence of the small brown planthopper, Laodelphax striatellus.</title>
        <authorList>
            <person name="Zhu J."/>
            <person name="Jiang F."/>
            <person name="Wang X."/>
            <person name="Yang P."/>
            <person name="Bao Y."/>
            <person name="Zhao W."/>
            <person name="Wang W."/>
            <person name="Lu H."/>
            <person name="Wang Q."/>
            <person name="Cui N."/>
            <person name="Li J."/>
            <person name="Chen X."/>
            <person name="Luo L."/>
            <person name="Yu J."/>
            <person name="Kang L."/>
            <person name="Cui F."/>
        </authorList>
    </citation>
    <scope>NUCLEOTIDE SEQUENCE [LARGE SCALE GENOMIC DNA]</scope>
    <source>
        <strain evidence="2">Lst14</strain>
        <tissue evidence="2">Whole body</tissue>
    </source>
</reference>
<evidence type="ECO:0000313" key="1">
    <source>
        <dbReference type="EMBL" id="RZF34636.1"/>
    </source>
</evidence>
<dbReference type="AlphaFoldDB" id="A0A482X862"/>
<dbReference type="EMBL" id="QKKF02016587">
    <property type="protein sequence ID" value="RZF41668.1"/>
    <property type="molecule type" value="Genomic_DNA"/>
</dbReference>
<protein>
    <submittedName>
        <fullName evidence="2">Uncharacterized protein</fullName>
    </submittedName>
</protein>
<evidence type="ECO:0000313" key="2">
    <source>
        <dbReference type="EMBL" id="RZF41668.1"/>
    </source>
</evidence>
<keyword evidence="3" id="KW-1185">Reference proteome</keyword>
<gene>
    <name evidence="1" type="ORF">LSTR_LSTR012718</name>
    <name evidence="2" type="ORF">LSTR_LSTR016300</name>
</gene>
<name>A0A482X862_LAOST</name>
<reference evidence="2" key="2">
    <citation type="submission" date="2019-02" db="EMBL/GenBank/DDBJ databases">
        <authorList>
            <person name="Zhu J."/>
            <person name="Jiang F."/>
            <person name="Wang X."/>
            <person name="Yang P."/>
            <person name="Bao Y."/>
            <person name="Zhao W."/>
            <person name="Wang W."/>
            <person name="Lu H."/>
            <person name="Wang Q."/>
            <person name="Cui N."/>
            <person name="Li J."/>
            <person name="Chen X."/>
            <person name="Luo L."/>
            <person name="Yu J."/>
            <person name="Kang L."/>
            <person name="Cui F."/>
        </authorList>
    </citation>
    <scope>NUCLEOTIDE SEQUENCE</scope>
    <source>
        <strain evidence="2">Lst14</strain>
        <tissue evidence="2">Whole body</tissue>
    </source>
</reference>
<evidence type="ECO:0000313" key="3">
    <source>
        <dbReference type="Proteomes" id="UP000291343"/>
    </source>
</evidence>
<dbReference type="InParanoid" id="A0A482X862"/>
<dbReference type="Proteomes" id="UP000291343">
    <property type="component" value="Unassembled WGS sequence"/>
</dbReference>
<proteinExistence type="predicted"/>
<organism evidence="2 3">
    <name type="scientific">Laodelphax striatellus</name>
    <name type="common">Small brown planthopper</name>
    <name type="synonym">Delphax striatella</name>
    <dbReference type="NCBI Taxonomy" id="195883"/>
    <lineage>
        <taxon>Eukaryota</taxon>
        <taxon>Metazoa</taxon>
        <taxon>Ecdysozoa</taxon>
        <taxon>Arthropoda</taxon>
        <taxon>Hexapoda</taxon>
        <taxon>Insecta</taxon>
        <taxon>Pterygota</taxon>
        <taxon>Neoptera</taxon>
        <taxon>Paraneoptera</taxon>
        <taxon>Hemiptera</taxon>
        <taxon>Auchenorrhyncha</taxon>
        <taxon>Fulgoroidea</taxon>
        <taxon>Delphacidae</taxon>
        <taxon>Criomorphinae</taxon>
        <taxon>Laodelphax</taxon>
    </lineage>
</organism>
<dbReference type="EMBL" id="QKKF02030855">
    <property type="protein sequence ID" value="RZF34636.1"/>
    <property type="molecule type" value="Genomic_DNA"/>
</dbReference>
<comment type="caution">
    <text evidence="2">The sequence shown here is derived from an EMBL/GenBank/DDBJ whole genome shotgun (WGS) entry which is preliminary data.</text>
</comment>
<accession>A0A482X862</accession>